<sequence>MAVKMVAENFAGNVGHTNNRKEHIYGVGHQTFQVQKRERLNDGERHELAEAALAAILEGGALEWYVPPARDIIEHWFDGVCLAPTRQLLVVHDDNNQLCGAAILGLPMGTSNLIAPRALLCNLFVAPYARNQGRGTALVEAAARTAKRAGAQVLNAEILESRLFGRKLLLRCGFQHWGSHPYYGRLGGRPHGPWVHGLCFSRDLTHSALKATL</sequence>
<dbReference type="Gene3D" id="3.40.630.30">
    <property type="match status" value="1"/>
</dbReference>
<evidence type="ECO:0000313" key="3">
    <source>
        <dbReference type="Proteomes" id="UP000318709"/>
    </source>
</evidence>
<feature type="domain" description="N-acetyltransferase" evidence="1">
    <location>
        <begin position="43"/>
        <end position="205"/>
    </location>
</feature>
<dbReference type="PROSITE" id="PS51186">
    <property type="entry name" value="GNAT"/>
    <property type="match status" value="1"/>
</dbReference>
<keyword evidence="3" id="KW-1185">Reference proteome</keyword>
<keyword evidence="2" id="KW-0808">Transferase</keyword>
<dbReference type="OrthoDB" id="9803907at2"/>
<protein>
    <submittedName>
        <fullName evidence="2">GNAT family N-acetyltransferase</fullName>
    </submittedName>
</protein>
<reference evidence="2 3" key="1">
    <citation type="submission" date="2019-03" db="EMBL/GenBank/DDBJ databases">
        <title>The complete genome sequence of Swingsia_sp. F3b2 LMG30590(T).</title>
        <authorList>
            <person name="Chua K.-O."/>
            <person name="Chan K.-G."/>
            <person name="See-Too W.-S."/>
        </authorList>
    </citation>
    <scope>NUCLEOTIDE SEQUENCE [LARGE SCALE GENOMIC DNA]</scope>
    <source>
        <strain evidence="2 3">F3b2</strain>
    </source>
</reference>
<dbReference type="AlphaFoldDB" id="A0A4Y6U9L0"/>
<dbReference type="Proteomes" id="UP000318709">
    <property type="component" value="Chromosome"/>
</dbReference>
<evidence type="ECO:0000259" key="1">
    <source>
        <dbReference type="PROSITE" id="PS51186"/>
    </source>
</evidence>
<evidence type="ECO:0000313" key="2">
    <source>
        <dbReference type="EMBL" id="QDH13238.1"/>
    </source>
</evidence>
<organism evidence="2 3">
    <name type="scientific">Formicincola oecophyllae</name>
    <dbReference type="NCBI Taxonomy" id="2558361"/>
    <lineage>
        <taxon>Bacteria</taxon>
        <taxon>Pseudomonadati</taxon>
        <taxon>Pseudomonadota</taxon>
        <taxon>Alphaproteobacteria</taxon>
        <taxon>Acetobacterales</taxon>
        <taxon>Acetobacteraceae</taxon>
        <taxon>Formicincola</taxon>
    </lineage>
</organism>
<dbReference type="Pfam" id="PF00583">
    <property type="entry name" value="Acetyltransf_1"/>
    <property type="match status" value="1"/>
</dbReference>
<dbReference type="InterPro" id="IPR000182">
    <property type="entry name" value="GNAT_dom"/>
</dbReference>
<name>A0A4Y6U9L0_9PROT</name>
<dbReference type="SUPFAM" id="SSF55729">
    <property type="entry name" value="Acyl-CoA N-acyltransferases (Nat)"/>
    <property type="match status" value="1"/>
</dbReference>
<gene>
    <name evidence="2" type="ORF">E3E12_02385</name>
</gene>
<accession>A0A4Y6U9L0</accession>
<dbReference type="GO" id="GO:0016747">
    <property type="term" value="F:acyltransferase activity, transferring groups other than amino-acyl groups"/>
    <property type="evidence" value="ECO:0007669"/>
    <property type="project" value="InterPro"/>
</dbReference>
<dbReference type="RefSeq" id="WP_141442900.1">
    <property type="nucleotide sequence ID" value="NZ_CP038231.1"/>
</dbReference>
<dbReference type="InterPro" id="IPR016181">
    <property type="entry name" value="Acyl_CoA_acyltransferase"/>
</dbReference>
<proteinExistence type="predicted"/>
<dbReference type="CDD" id="cd04301">
    <property type="entry name" value="NAT_SF"/>
    <property type="match status" value="1"/>
</dbReference>
<dbReference type="KEGG" id="swf:E3E12_02385"/>
<dbReference type="EMBL" id="CP038231">
    <property type="protein sequence ID" value="QDH13238.1"/>
    <property type="molecule type" value="Genomic_DNA"/>
</dbReference>